<proteinExistence type="predicted"/>
<feature type="compositionally biased region" description="Acidic residues" evidence="1">
    <location>
        <begin position="32"/>
        <end position="42"/>
    </location>
</feature>
<sequence>MFFKRIFSYTRFLFIELGEAEGDDSSTGAILAEEESWPEEAEALPAEPGQ</sequence>
<organism evidence="2 3">
    <name type="scientific">Evansella vedderi</name>
    <dbReference type="NCBI Taxonomy" id="38282"/>
    <lineage>
        <taxon>Bacteria</taxon>
        <taxon>Bacillati</taxon>
        <taxon>Bacillota</taxon>
        <taxon>Bacilli</taxon>
        <taxon>Bacillales</taxon>
        <taxon>Bacillaceae</taxon>
        <taxon>Evansella</taxon>
    </lineage>
</organism>
<protein>
    <submittedName>
        <fullName evidence="2">Uncharacterized protein</fullName>
    </submittedName>
</protein>
<reference evidence="2 3" key="1">
    <citation type="submission" date="2023-07" db="EMBL/GenBank/DDBJ databases">
        <title>Genomic Encyclopedia of Type Strains, Phase IV (KMG-IV): sequencing the most valuable type-strain genomes for metagenomic binning, comparative biology and taxonomic classification.</title>
        <authorList>
            <person name="Goeker M."/>
        </authorList>
    </citation>
    <scope>NUCLEOTIDE SEQUENCE [LARGE SCALE GENOMIC DNA]</scope>
    <source>
        <strain evidence="2 3">DSM 9768</strain>
    </source>
</reference>
<evidence type="ECO:0000256" key="1">
    <source>
        <dbReference type="SAM" id="MobiDB-lite"/>
    </source>
</evidence>
<name>A0ABU0A304_9BACI</name>
<dbReference type="EMBL" id="JAUSUG010000036">
    <property type="protein sequence ID" value="MDQ0257869.1"/>
    <property type="molecule type" value="Genomic_DNA"/>
</dbReference>
<accession>A0ABU0A304</accession>
<evidence type="ECO:0000313" key="2">
    <source>
        <dbReference type="EMBL" id="MDQ0257869.1"/>
    </source>
</evidence>
<keyword evidence="3" id="KW-1185">Reference proteome</keyword>
<feature type="region of interest" description="Disordered" evidence="1">
    <location>
        <begin position="24"/>
        <end position="50"/>
    </location>
</feature>
<dbReference type="Proteomes" id="UP001230005">
    <property type="component" value="Unassembled WGS sequence"/>
</dbReference>
<gene>
    <name evidence="2" type="ORF">J2S74_005332</name>
</gene>
<comment type="caution">
    <text evidence="2">The sequence shown here is derived from an EMBL/GenBank/DDBJ whole genome shotgun (WGS) entry which is preliminary data.</text>
</comment>
<dbReference type="RefSeq" id="WP_307332276.1">
    <property type="nucleotide sequence ID" value="NZ_JAUSUG010000036.1"/>
</dbReference>
<evidence type="ECO:0000313" key="3">
    <source>
        <dbReference type="Proteomes" id="UP001230005"/>
    </source>
</evidence>